<protein>
    <submittedName>
        <fullName evidence="1">Pentatricopeptide repeat-containing protein mitochondrial-like</fullName>
    </submittedName>
</protein>
<sequence>MATVGYLLNKRVKDKGFNTIKTFSFTTNTKSSLSILNPLVQTLSCLDKGLTCKHKFDLLIACLCKIERIEESLRVVERCHLSSNCEHVDKEEDGRGVAGGGFDESCWSFTGRDNDQFDRMCKH</sequence>
<gene>
    <name evidence="1" type="ORF">EPI10_015988</name>
</gene>
<dbReference type="OrthoDB" id="987109at2759"/>
<proteinExistence type="predicted"/>
<organism evidence="1 2">
    <name type="scientific">Gossypium australe</name>
    <dbReference type="NCBI Taxonomy" id="47621"/>
    <lineage>
        <taxon>Eukaryota</taxon>
        <taxon>Viridiplantae</taxon>
        <taxon>Streptophyta</taxon>
        <taxon>Embryophyta</taxon>
        <taxon>Tracheophyta</taxon>
        <taxon>Spermatophyta</taxon>
        <taxon>Magnoliopsida</taxon>
        <taxon>eudicotyledons</taxon>
        <taxon>Gunneridae</taxon>
        <taxon>Pentapetalae</taxon>
        <taxon>rosids</taxon>
        <taxon>malvids</taxon>
        <taxon>Malvales</taxon>
        <taxon>Malvaceae</taxon>
        <taxon>Malvoideae</taxon>
        <taxon>Gossypium</taxon>
    </lineage>
</organism>
<evidence type="ECO:0000313" key="2">
    <source>
        <dbReference type="Proteomes" id="UP000325315"/>
    </source>
</evidence>
<dbReference type="EMBL" id="SMMG02000006">
    <property type="protein sequence ID" value="KAA3470263.1"/>
    <property type="molecule type" value="Genomic_DNA"/>
</dbReference>
<dbReference type="AlphaFoldDB" id="A0A5B6VMD4"/>
<keyword evidence="2" id="KW-1185">Reference proteome</keyword>
<dbReference type="Proteomes" id="UP000325315">
    <property type="component" value="Unassembled WGS sequence"/>
</dbReference>
<reference evidence="2" key="1">
    <citation type="journal article" date="2019" name="Plant Biotechnol. J.">
        <title>Genome sequencing of the Australian wild diploid species Gossypium australe highlights disease resistance and delayed gland morphogenesis.</title>
        <authorList>
            <person name="Cai Y."/>
            <person name="Cai X."/>
            <person name="Wang Q."/>
            <person name="Wang P."/>
            <person name="Zhang Y."/>
            <person name="Cai C."/>
            <person name="Xu Y."/>
            <person name="Wang K."/>
            <person name="Zhou Z."/>
            <person name="Wang C."/>
            <person name="Geng S."/>
            <person name="Li B."/>
            <person name="Dong Q."/>
            <person name="Hou Y."/>
            <person name="Wang H."/>
            <person name="Ai P."/>
            <person name="Liu Z."/>
            <person name="Yi F."/>
            <person name="Sun M."/>
            <person name="An G."/>
            <person name="Cheng J."/>
            <person name="Zhang Y."/>
            <person name="Shi Q."/>
            <person name="Xie Y."/>
            <person name="Shi X."/>
            <person name="Chang Y."/>
            <person name="Huang F."/>
            <person name="Chen Y."/>
            <person name="Hong S."/>
            <person name="Mi L."/>
            <person name="Sun Q."/>
            <person name="Zhang L."/>
            <person name="Zhou B."/>
            <person name="Peng R."/>
            <person name="Zhang X."/>
            <person name="Liu F."/>
        </authorList>
    </citation>
    <scope>NUCLEOTIDE SEQUENCE [LARGE SCALE GENOMIC DNA]</scope>
    <source>
        <strain evidence="2">cv. PA1801</strain>
    </source>
</reference>
<accession>A0A5B6VMD4</accession>
<comment type="caution">
    <text evidence="1">The sequence shown here is derived from an EMBL/GenBank/DDBJ whole genome shotgun (WGS) entry which is preliminary data.</text>
</comment>
<evidence type="ECO:0000313" key="1">
    <source>
        <dbReference type="EMBL" id="KAA3470263.1"/>
    </source>
</evidence>
<name>A0A5B6VMD4_9ROSI</name>